<feature type="region of interest" description="Disordered" evidence="6">
    <location>
        <begin position="45"/>
        <end position="69"/>
    </location>
</feature>
<dbReference type="SMART" id="SM00774">
    <property type="entry name" value="WRKY"/>
    <property type="match status" value="1"/>
</dbReference>
<evidence type="ECO:0000256" key="3">
    <source>
        <dbReference type="ARBA" id="ARBA00023125"/>
    </source>
</evidence>
<keyword evidence="11" id="KW-1185">Reference proteome</keyword>
<reference evidence="10" key="1">
    <citation type="journal article" date="2017" name="Plant J.">
        <title>The pomegranate (Punica granatum L.) genome and the genomics of punicalagin biosynthesis.</title>
        <authorList>
            <person name="Qin G."/>
            <person name="Xu C."/>
            <person name="Ming R."/>
            <person name="Tang H."/>
            <person name="Guyot R."/>
            <person name="Kramer E.M."/>
            <person name="Hu Y."/>
            <person name="Yi X."/>
            <person name="Qi Y."/>
            <person name="Xu X."/>
            <person name="Gao Z."/>
            <person name="Pan H."/>
            <person name="Jian J."/>
            <person name="Tian Y."/>
            <person name="Yue Z."/>
            <person name="Xu Y."/>
        </authorList>
    </citation>
    <scope>NUCLEOTIDE SEQUENCE [LARGE SCALE GENOMIC DNA]</scope>
    <source>
        <strain evidence="10">cv. Dabenzi</strain>
    </source>
</reference>
<dbReference type="GO" id="GO:0002237">
    <property type="term" value="P:response to molecule of bacterial origin"/>
    <property type="evidence" value="ECO:0007669"/>
    <property type="project" value="UniProtKB-ARBA"/>
</dbReference>
<sequence>MKSTLVTTPTLHPPPMDLNSVVVDTSLDLSINSFRHHENHCKGEIDFGDNYDRDEGRTERPSAAKQEGTTVPLEELNRIKSENKKLTEMLFTMYGDLRSQMMDMKSSGNGSTTRKRKYEDYEWHNVIRICESSANSDEEVYRRAQESTRTKVSRVYVRIDPSDMSLNVKDGYHWRKYGQKVTRDNPSPRAYFKCSFAPNCPVKKKVQRSVDDPSVLVATYEGEHNHHCPTQPKIVSPGCSSTSQGYPKPVFVLPNSPSTPVMRSPTPNVVLDLVQQPGLPNPAAKQHVRESDNEETFSTEDNNLPQLWVQQMASSLTRDPNFTAALAAAVSGRIFETW</sequence>
<evidence type="ECO:0000313" key="11">
    <source>
        <dbReference type="Proteomes" id="UP000233551"/>
    </source>
</evidence>
<organism evidence="8 10">
    <name type="scientific">Punica granatum</name>
    <name type="common">Pomegranate</name>
    <dbReference type="NCBI Taxonomy" id="22663"/>
    <lineage>
        <taxon>Eukaryota</taxon>
        <taxon>Viridiplantae</taxon>
        <taxon>Streptophyta</taxon>
        <taxon>Embryophyta</taxon>
        <taxon>Tracheophyta</taxon>
        <taxon>Spermatophyta</taxon>
        <taxon>Magnoliopsida</taxon>
        <taxon>eudicotyledons</taxon>
        <taxon>Gunneridae</taxon>
        <taxon>Pentapetalae</taxon>
        <taxon>rosids</taxon>
        <taxon>malvids</taxon>
        <taxon>Myrtales</taxon>
        <taxon>Lythraceae</taxon>
        <taxon>Punica</taxon>
    </lineage>
</organism>
<name>A0A218XPM1_PUNGR</name>
<evidence type="ECO:0000256" key="4">
    <source>
        <dbReference type="ARBA" id="ARBA00023163"/>
    </source>
</evidence>
<dbReference type="GO" id="GO:0043565">
    <property type="term" value="F:sequence-specific DNA binding"/>
    <property type="evidence" value="ECO:0007669"/>
    <property type="project" value="InterPro"/>
</dbReference>
<proteinExistence type="predicted"/>
<dbReference type="GO" id="GO:0031347">
    <property type="term" value="P:regulation of defense response"/>
    <property type="evidence" value="ECO:0007669"/>
    <property type="project" value="UniProtKB-ARBA"/>
</dbReference>
<dbReference type="InterPro" id="IPR044810">
    <property type="entry name" value="WRKY_plant"/>
</dbReference>
<dbReference type="InterPro" id="IPR036576">
    <property type="entry name" value="WRKY_dom_sf"/>
</dbReference>
<feature type="domain" description="WRKY" evidence="7">
    <location>
        <begin position="170"/>
        <end position="229"/>
    </location>
</feature>
<evidence type="ECO:0000256" key="5">
    <source>
        <dbReference type="ARBA" id="ARBA00023242"/>
    </source>
</evidence>
<dbReference type="EMBL" id="PGOL01001870">
    <property type="protein sequence ID" value="PKI53230.1"/>
    <property type="molecule type" value="Genomic_DNA"/>
</dbReference>
<dbReference type="Pfam" id="PF03106">
    <property type="entry name" value="WRKY"/>
    <property type="match status" value="1"/>
</dbReference>
<comment type="subcellular location">
    <subcellularLocation>
        <location evidence="1">Nucleus</location>
    </subcellularLocation>
</comment>
<evidence type="ECO:0000313" key="10">
    <source>
        <dbReference type="Proteomes" id="UP000197138"/>
    </source>
</evidence>
<comment type="caution">
    <text evidence="8">The sequence shown here is derived from an EMBL/GenBank/DDBJ whole genome shotgun (WGS) entry which is preliminary data.</text>
</comment>
<feature type="compositionally biased region" description="Basic and acidic residues" evidence="6">
    <location>
        <begin position="45"/>
        <end position="62"/>
    </location>
</feature>
<evidence type="ECO:0000259" key="7">
    <source>
        <dbReference type="PROSITE" id="PS50811"/>
    </source>
</evidence>
<dbReference type="PANTHER" id="PTHR31429:SF76">
    <property type="entry name" value="WRKY FAMILY TRANSCRIPTION FACTOR-RELATED"/>
    <property type="match status" value="1"/>
</dbReference>
<accession>A0A218XPM1</accession>
<dbReference type="SUPFAM" id="SSF118290">
    <property type="entry name" value="WRKY DNA-binding domain"/>
    <property type="match status" value="1"/>
</dbReference>
<dbReference type="GeneID" id="116216076"/>
<evidence type="ECO:0000313" key="9">
    <source>
        <dbReference type="EMBL" id="PKI53230.1"/>
    </source>
</evidence>
<dbReference type="AlphaFoldDB" id="A0A218XPM1"/>
<dbReference type="Proteomes" id="UP000197138">
    <property type="component" value="Unassembled WGS sequence"/>
</dbReference>
<dbReference type="STRING" id="22663.A0A218XPM1"/>
<dbReference type="GO" id="GO:0005634">
    <property type="term" value="C:nucleus"/>
    <property type="evidence" value="ECO:0007669"/>
    <property type="project" value="UniProtKB-SubCell"/>
</dbReference>
<dbReference type="GO" id="GO:0050832">
    <property type="term" value="P:defense response to fungus"/>
    <property type="evidence" value="ECO:0007669"/>
    <property type="project" value="UniProtKB-ARBA"/>
</dbReference>
<keyword evidence="5" id="KW-0539">Nucleus</keyword>
<dbReference type="InterPro" id="IPR003657">
    <property type="entry name" value="WRKY_dom"/>
</dbReference>
<dbReference type="GO" id="GO:0003700">
    <property type="term" value="F:DNA-binding transcription factor activity"/>
    <property type="evidence" value="ECO:0007669"/>
    <property type="project" value="InterPro"/>
</dbReference>
<dbReference type="Gene3D" id="2.20.25.80">
    <property type="entry name" value="WRKY domain"/>
    <property type="match status" value="1"/>
</dbReference>
<keyword evidence="3" id="KW-0238">DNA-binding</keyword>
<evidence type="ECO:0000313" key="8">
    <source>
        <dbReference type="EMBL" id="OWM86790.1"/>
    </source>
</evidence>
<dbReference type="OrthoDB" id="1879341at2759"/>
<evidence type="ECO:0000256" key="6">
    <source>
        <dbReference type="SAM" id="MobiDB-lite"/>
    </source>
</evidence>
<keyword evidence="4" id="KW-0804">Transcription</keyword>
<gene>
    <name evidence="8" type="ORF">CDL15_Pgr015826</name>
    <name evidence="9" type="ORF">CRG98_026362</name>
</gene>
<reference evidence="9 11" key="3">
    <citation type="submission" date="2017-11" db="EMBL/GenBank/DDBJ databases">
        <title>De-novo sequencing of pomegranate (Punica granatum L.) genome.</title>
        <authorList>
            <person name="Akparov Z."/>
            <person name="Amiraslanov A."/>
            <person name="Hajiyeva S."/>
            <person name="Abbasov M."/>
            <person name="Kaur K."/>
            <person name="Hamwieh A."/>
            <person name="Solovyev V."/>
            <person name="Salamov A."/>
            <person name="Braich B."/>
            <person name="Kosarev P."/>
            <person name="Mahmoud A."/>
            <person name="Hajiyev E."/>
            <person name="Babayeva S."/>
            <person name="Izzatullayeva V."/>
            <person name="Mammadov A."/>
            <person name="Mammadov A."/>
            <person name="Sharifova S."/>
            <person name="Ojaghi J."/>
            <person name="Eynullazada K."/>
            <person name="Bayramov B."/>
            <person name="Abdulazimova A."/>
            <person name="Shahmuradov I."/>
        </authorList>
    </citation>
    <scope>NUCLEOTIDE SEQUENCE [LARGE SCALE GENOMIC DNA]</scope>
    <source>
        <strain evidence="9">AG2017</strain>
        <strain evidence="11">cv. AG2017</strain>
        <tissue evidence="9">Leaf</tissue>
    </source>
</reference>
<dbReference type="PROSITE" id="PS50811">
    <property type="entry name" value="WRKY"/>
    <property type="match status" value="1"/>
</dbReference>
<dbReference type="FunFam" id="2.20.25.80:FF:000008">
    <property type="entry name" value="WRKY transcription factor 40"/>
    <property type="match status" value="1"/>
</dbReference>
<evidence type="ECO:0000256" key="2">
    <source>
        <dbReference type="ARBA" id="ARBA00023015"/>
    </source>
</evidence>
<dbReference type="EMBL" id="MTKT01001080">
    <property type="protein sequence ID" value="OWM86790.1"/>
    <property type="molecule type" value="Genomic_DNA"/>
</dbReference>
<dbReference type="Proteomes" id="UP000233551">
    <property type="component" value="Unassembled WGS sequence"/>
</dbReference>
<dbReference type="PANTHER" id="PTHR31429">
    <property type="entry name" value="WRKY TRANSCRIPTION FACTOR 36-RELATED"/>
    <property type="match status" value="1"/>
</dbReference>
<reference evidence="8" key="2">
    <citation type="submission" date="2017-06" db="EMBL/GenBank/DDBJ databases">
        <title>The pomegranate genome and the genomics of punicalagin biosynthesis.</title>
        <authorList>
            <person name="Xu C."/>
        </authorList>
    </citation>
    <scope>NUCLEOTIDE SEQUENCE [LARGE SCALE GENOMIC DNA]</scope>
    <source>
        <tissue evidence="8">Fresh leaf</tissue>
    </source>
</reference>
<evidence type="ECO:0000256" key="1">
    <source>
        <dbReference type="ARBA" id="ARBA00004123"/>
    </source>
</evidence>
<keyword evidence="2" id="KW-0805">Transcription regulation</keyword>
<protein>
    <recommendedName>
        <fullName evidence="7">WRKY domain-containing protein</fullName>
    </recommendedName>
</protein>
<dbReference type="GO" id="GO:0042742">
    <property type="term" value="P:defense response to bacterium"/>
    <property type="evidence" value="ECO:0007669"/>
    <property type="project" value="UniProtKB-ARBA"/>
</dbReference>
<dbReference type="GO" id="GO:0009751">
    <property type="term" value="P:response to salicylic acid"/>
    <property type="evidence" value="ECO:0007669"/>
    <property type="project" value="UniProtKB-ARBA"/>
</dbReference>